<feature type="domain" description="Zn(2)-C6 fungal-type" evidence="2">
    <location>
        <begin position="35"/>
        <end position="71"/>
    </location>
</feature>
<dbReference type="PROSITE" id="PS50048">
    <property type="entry name" value="ZN2_CY6_FUNGAL_2"/>
    <property type="match status" value="1"/>
</dbReference>
<dbReference type="CDD" id="cd00067">
    <property type="entry name" value="GAL4"/>
    <property type="match status" value="1"/>
</dbReference>
<feature type="compositionally biased region" description="Low complexity" evidence="1">
    <location>
        <begin position="1"/>
        <end position="20"/>
    </location>
</feature>
<dbReference type="PROSITE" id="PS00463">
    <property type="entry name" value="ZN2_CY6_FUNGAL_1"/>
    <property type="match status" value="1"/>
</dbReference>
<protein>
    <recommendedName>
        <fullName evidence="2">Zn(2)-C6 fungal-type domain-containing protein</fullName>
    </recommendedName>
</protein>
<proteinExistence type="predicted"/>
<keyword evidence="4" id="KW-1185">Reference proteome</keyword>
<feature type="region of interest" description="Disordered" evidence="1">
    <location>
        <begin position="1"/>
        <end position="21"/>
    </location>
</feature>
<evidence type="ECO:0000259" key="2">
    <source>
        <dbReference type="PROSITE" id="PS50048"/>
    </source>
</evidence>
<evidence type="ECO:0000256" key="1">
    <source>
        <dbReference type="SAM" id="MobiDB-lite"/>
    </source>
</evidence>
<dbReference type="Proteomes" id="UP001362999">
    <property type="component" value="Unassembled WGS sequence"/>
</dbReference>
<dbReference type="Gene3D" id="4.10.240.10">
    <property type="entry name" value="Zn(2)-C6 fungal-type DNA-binding domain"/>
    <property type="match status" value="1"/>
</dbReference>
<accession>A0AAV9ZR24</accession>
<dbReference type="EMBL" id="JAWWNJ010000121">
    <property type="protein sequence ID" value="KAK6988612.1"/>
    <property type="molecule type" value="Genomic_DNA"/>
</dbReference>
<dbReference type="Pfam" id="PF00172">
    <property type="entry name" value="Zn_clus"/>
    <property type="match status" value="1"/>
</dbReference>
<comment type="caution">
    <text evidence="3">The sequence shown here is derived from an EMBL/GenBank/DDBJ whole genome shotgun (WGS) entry which is preliminary data.</text>
</comment>
<dbReference type="InterPro" id="IPR036864">
    <property type="entry name" value="Zn2-C6_fun-type_DNA-bd_sf"/>
</dbReference>
<sequence length="266" mass="29018">MPVSTSGSITSSSSSTSSSSPAMNLFIKRRRAFIACGACRRRKTRCVATSGLDNTLNSCTRCSIKGLKCQFQAVSNDEPCHPPSLDLSAGQMRTQPLFPHLDDESQSQSHSDSGSSSSSHGQPSPPPSPPLASSSSLSLDSSSASARRNSLPPAGGARFPYQRRRQSSLPKLKGTVEFHPYSESHGHVPSIYPPAPLDLPPAYWLEPSESVPAPVDSELRFESFDETLNINPSFDFNAEQQSYSLDHWLQLQSLYVLFIFVLDRKK</sequence>
<evidence type="ECO:0000313" key="4">
    <source>
        <dbReference type="Proteomes" id="UP001362999"/>
    </source>
</evidence>
<dbReference type="InterPro" id="IPR001138">
    <property type="entry name" value="Zn2Cys6_DnaBD"/>
</dbReference>
<dbReference type="SUPFAM" id="SSF57701">
    <property type="entry name" value="Zn2/Cys6 DNA-binding domain"/>
    <property type="match status" value="1"/>
</dbReference>
<feature type="region of interest" description="Disordered" evidence="1">
    <location>
        <begin position="97"/>
        <end position="166"/>
    </location>
</feature>
<feature type="compositionally biased region" description="Low complexity" evidence="1">
    <location>
        <begin position="106"/>
        <end position="122"/>
    </location>
</feature>
<dbReference type="GO" id="GO:0000981">
    <property type="term" value="F:DNA-binding transcription factor activity, RNA polymerase II-specific"/>
    <property type="evidence" value="ECO:0007669"/>
    <property type="project" value="InterPro"/>
</dbReference>
<feature type="compositionally biased region" description="Low complexity" evidence="1">
    <location>
        <begin position="131"/>
        <end position="146"/>
    </location>
</feature>
<dbReference type="AlphaFoldDB" id="A0AAV9ZR24"/>
<reference evidence="3 4" key="1">
    <citation type="journal article" date="2024" name="J Genomics">
        <title>Draft genome sequencing and assembly of Favolaschia claudopus CIRM-BRFM 2984 isolated from oak limbs.</title>
        <authorList>
            <person name="Navarro D."/>
            <person name="Drula E."/>
            <person name="Chaduli D."/>
            <person name="Cazenave R."/>
            <person name="Ahrendt S."/>
            <person name="Wang J."/>
            <person name="Lipzen A."/>
            <person name="Daum C."/>
            <person name="Barry K."/>
            <person name="Grigoriev I.V."/>
            <person name="Favel A."/>
            <person name="Rosso M.N."/>
            <person name="Martin F."/>
        </authorList>
    </citation>
    <scope>NUCLEOTIDE SEQUENCE [LARGE SCALE GENOMIC DNA]</scope>
    <source>
        <strain evidence="3 4">CIRM-BRFM 2984</strain>
    </source>
</reference>
<dbReference type="GO" id="GO:0008270">
    <property type="term" value="F:zinc ion binding"/>
    <property type="evidence" value="ECO:0007669"/>
    <property type="project" value="InterPro"/>
</dbReference>
<name>A0AAV9ZR24_9AGAR</name>
<organism evidence="3 4">
    <name type="scientific">Favolaschia claudopus</name>
    <dbReference type="NCBI Taxonomy" id="2862362"/>
    <lineage>
        <taxon>Eukaryota</taxon>
        <taxon>Fungi</taxon>
        <taxon>Dikarya</taxon>
        <taxon>Basidiomycota</taxon>
        <taxon>Agaricomycotina</taxon>
        <taxon>Agaricomycetes</taxon>
        <taxon>Agaricomycetidae</taxon>
        <taxon>Agaricales</taxon>
        <taxon>Marasmiineae</taxon>
        <taxon>Mycenaceae</taxon>
        <taxon>Favolaschia</taxon>
    </lineage>
</organism>
<evidence type="ECO:0000313" key="3">
    <source>
        <dbReference type="EMBL" id="KAK6988612.1"/>
    </source>
</evidence>
<gene>
    <name evidence="3" type="ORF">R3P38DRAFT_2804396</name>
</gene>